<keyword evidence="10" id="KW-1185">Reference proteome</keyword>
<evidence type="ECO:0000256" key="1">
    <source>
        <dbReference type="ARBA" id="ARBA00000237"/>
    </source>
</evidence>
<protein>
    <recommendedName>
        <fullName evidence="3">rRNA N-glycosylase</fullName>
        <ecNumber evidence="3">3.2.2.22</ecNumber>
    </recommendedName>
    <alternativeName>
        <fullName evidence="8">rRNA N-glycosidase</fullName>
    </alternativeName>
</protein>
<keyword evidence="4" id="KW-0800">Toxin</keyword>
<keyword evidence="5" id="KW-0378">Hydrolase</keyword>
<dbReference type="EC" id="3.2.2.22" evidence="3"/>
<evidence type="ECO:0000313" key="10">
    <source>
        <dbReference type="Proteomes" id="UP001443914"/>
    </source>
</evidence>
<accession>A0AAW1LM67</accession>
<dbReference type="GO" id="GO:0017148">
    <property type="term" value="P:negative regulation of translation"/>
    <property type="evidence" value="ECO:0007669"/>
    <property type="project" value="UniProtKB-KW"/>
</dbReference>
<dbReference type="GO" id="GO:0090729">
    <property type="term" value="F:toxin activity"/>
    <property type="evidence" value="ECO:0007669"/>
    <property type="project" value="UniProtKB-KW"/>
</dbReference>
<evidence type="ECO:0000256" key="5">
    <source>
        <dbReference type="ARBA" id="ARBA00022801"/>
    </source>
</evidence>
<dbReference type="AlphaFoldDB" id="A0AAW1LM67"/>
<organism evidence="9 10">
    <name type="scientific">Saponaria officinalis</name>
    <name type="common">Common soapwort</name>
    <name type="synonym">Lychnis saponaria</name>
    <dbReference type="NCBI Taxonomy" id="3572"/>
    <lineage>
        <taxon>Eukaryota</taxon>
        <taxon>Viridiplantae</taxon>
        <taxon>Streptophyta</taxon>
        <taxon>Embryophyta</taxon>
        <taxon>Tracheophyta</taxon>
        <taxon>Spermatophyta</taxon>
        <taxon>Magnoliopsida</taxon>
        <taxon>eudicotyledons</taxon>
        <taxon>Gunneridae</taxon>
        <taxon>Pentapetalae</taxon>
        <taxon>Caryophyllales</taxon>
        <taxon>Caryophyllaceae</taxon>
        <taxon>Caryophylleae</taxon>
        <taxon>Saponaria</taxon>
    </lineage>
</organism>
<dbReference type="Proteomes" id="UP001443914">
    <property type="component" value="Unassembled WGS sequence"/>
</dbReference>
<comment type="caution">
    <text evidence="9">The sequence shown here is derived from an EMBL/GenBank/DDBJ whole genome shotgun (WGS) entry which is preliminary data.</text>
</comment>
<dbReference type="SUPFAM" id="SSF56371">
    <property type="entry name" value="Ribosome inactivating proteins (RIP)"/>
    <property type="match status" value="1"/>
</dbReference>
<evidence type="ECO:0000256" key="8">
    <source>
        <dbReference type="ARBA" id="ARBA00030788"/>
    </source>
</evidence>
<evidence type="ECO:0000256" key="3">
    <source>
        <dbReference type="ARBA" id="ARBA00012001"/>
    </source>
</evidence>
<comment type="catalytic activity">
    <reaction evidence="1">
        <text>Endohydrolysis of the N-glycosidic bond at one specific adenosine on the 28S rRNA.</text>
        <dbReference type="EC" id="3.2.2.22"/>
    </reaction>
</comment>
<keyword evidence="6" id="KW-0611">Plant defense</keyword>
<evidence type="ECO:0000256" key="7">
    <source>
        <dbReference type="ARBA" id="ARBA00023193"/>
    </source>
</evidence>
<evidence type="ECO:0000313" key="9">
    <source>
        <dbReference type="EMBL" id="KAK9734576.1"/>
    </source>
</evidence>
<keyword evidence="7" id="KW-0652">Protein synthesis inhibitor</keyword>
<evidence type="ECO:0000256" key="2">
    <source>
        <dbReference type="ARBA" id="ARBA00008544"/>
    </source>
</evidence>
<evidence type="ECO:0000256" key="4">
    <source>
        <dbReference type="ARBA" id="ARBA00022656"/>
    </source>
</evidence>
<sequence>MDVTFNLDDPDVDNMDELGQVFWTRYNTCLISLRQQCRDPIQYHGFDITHGNPIPTCCNLIFEYNYDNVGLIVVTIKYERCSVYFFAFRSGRGEPEPHNNQNNAPWHQCNDYAYIAGAVDTRFPAAYTESDLQITHLSIEILRNAVVGLWFGQNTEACLKTLSVHIAEPVRYRWIADRFQEVIEVNYYGNINFTDMMKEFIKNRRTVSMAIQRHFTLNEPFQIGRPMLQHLTLADATAIMGIIRRCRVAR</sequence>
<proteinExistence type="inferred from homology"/>
<dbReference type="InterPro" id="IPR036041">
    <property type="entry name" value="Ribosome-inact_prot_sf"/>
</dbReference>
<name>A0AAW1LM67_SAPOF</name>
<dbReference type="EMBL" id="JBDFQZ010000004">
    <property type="protein sequence ID" value="KAK9734576.1"/>
    <property type="molecule type" value="Genomic_DNA"/>
</dbReference>
<evidence type="ECO:0000256" key="6">
    <source>
        <dbReference type="ARBA" id="ARBA00022821"/>
    </source>
</evidence>
<comment type="similarity">
    <text evidence="2">Belongs to the ribosome-inactivating protein family. Type 1 RIP subfamily.</text>
</comment>
<gene>
    <name evidence="9" type="ORF">RND81_04G149300</name>
</gene>
<reference evidence="9" key="1">
    <citation type="submission" date="2024-03" db="EMBL/GenBank/DDBJ databases">
        <title>WGS assembly of Saponaria officinalis var. Norfolk2.</title>
        <authorList>
            <person name="Jenkins J."/>
            <person name="Shu S."/>
            <person name="Grimwood J."/>
            <person name="Barry K."/>
            <person name="Goodstein D."/>
            <person name="Schmutz J."/>
            <person name="Leebens-Mack J."/>
            <person name="Osbourn A."/>
        </authorList>
    </citation>
    <scope>NUCLEOTIDE SEQUENCE [LARGE SCALE GENOMIC DNA]</scope>
    <source>
        <strain evidence="9">JIC</strain>
    </source>
</reference>
<dbReference type="GO" id="GO:0006952">
    <property type="term" value="P:defense response"/>
    <property type="evidence" value="ECO:0007669"/>
    <property type="project" value="UniProtKB-KW"/>
</dbReference>
<dbReference type="GO" id="GO:0030598">
    <property type="term" value="F:rRNA N-glycosylase activity"/>
    <property type="evidence" value="ECO:0007669"/>
    <property type="project" value="UniProtKB-EC"/>
</dbReference>